<dbReference type="SUPFAM" id="SSF55961">
    <property type="entry name" value="Bet v1-like"/>
    <property type="match status" value="1"/>
</dbReference>
<dbReference type="Gene3D" id="3.30.530.20">
    <property type="match status" value="1"/>
</dbReference>
<proteinExistence type="predicted"/>
<dbReference type="PANTHER" id="PTHR33824:SF7">
    <property type="entry name" value="POLYKETIDE CYCLASE_DEHYDRASE AND LIPID TRANSPORT SUPERFAMILY PROTEIN"/>
    <property type="match status" value="1"/>
</dbReference>
<dbReference type="AlphaFoldDB" id="A0A3A8Q682"/>
<dbReference type="CDD" id="cd07817">
    <property type="entry name" value="SRPBCC_8"/>
    <property type="match status" value="1"/>
</dbReference>
<comment type="caution">
    <text evidence="1">The sequence shown here is derived from an EMBL/GenBank/DDBJ whole genome shotgun (WGS) entry which is preliminary data.</text>
</comment>
<protein>
    <submittedName>
        <fullName evidence="1">SRPBCC family protein</fullName>
    </submittedName>
</protein>
<dbReference type="InterPro" id="IPR047137">
    <property type="entry name" value="ORF3"/>
</dbReference>
<keyword evidence="2" id="KW-1185">Reference proteome</keyword>
<dbReference type="InterPro" id="IPR023393">
    <property type="entry name" value="START-like_dom_sf"/>
</dbReference>
<name>A0A3A8Q682_9BACT</name>
<dbReference type="OrthoDB" id="9797595at2"/>
<organism evidence="1 2">
    <name type="scientific">Corallococcus interemptor</name>
    <dbReference type="NCBI Taxonomy" id="2316720"/>
    <lineage>
        <taxon>Bacteria</taxon>
        <taxon>Pseudomonadati</taxon>
        <taxon>Myxococcota</taxon>
        <taxon>Myxococcia</taxon>
        <taxon>Myxococcales</taxon>
        <taxon>Cystobacterineae</taxon>
        <taxon>Myxococcaceae</taxon>
        <taxon>Corallococcus</taxon>
    </lineage>
</organism>
<sequence>MASSRTTTALREIRSRGEESWGEVRSGQWSKAASAVVAGTLMSLGLRRRSLGGTVVALASGALLYRGLQGRKAHRPAAGRETRHGHAVEVEHTLTVRRPAEVLYRLWREPSTLNLLMVDFAQVTTTADGATHWEIQEALGRTLSFDSRVVEDHPPELILWESTKDSAVKTQGWVRFRPAPADFGTEVTLHLALSPPGGVVVEALAKRMRAIPAMRAMKVLRRFKSLAETGEIPTLDHNPSARVRAD</sequence>
<dbReference type="Proteomes" id="UP000282656">
    <property type="component" value="Unassembled WGS sequence"/>
</dbReference>
<evidence type="ECO:0000313" key="2">
    <source>
        <dbReference type="Proteomes" id="UP000282656"/>
    </source>
</evidence>
<reference evidence="2" key="1">
    <citation type="submission" date="2018-09" db="EMBL/GenBank/DDBJ databases">
        <authorList>
            <person name="Livingstone P.G."/>
            <person name="Whitworth D.E."/>
        </authorList>
    </citation>
    <scope>NUCLEOTIDE SEQUENCE [LARGE SCALE GENOMIC DNA]</scope>
    <source>
        <strain evidence="2">AB047A</strain>
    </source>
</reference>
<dbReference type="EMBL" id="RAWM01000112">
    <property type="protein sequence ID" value="RKH62460.1"/>
    <property type="molecule type" value="Genomic_DNA"/>
</dbReference>
<evidence type="ECO:0000313" key="1">
    <source>
        <dbReference type="EMBL" id="RKH62460.1"/>
    </source>
</evidence>
<accession>A0A3A8Q682</accession>
<dbReference type="PANTHER" id="PTHR33824">
    <property type="entry name" value="POLYKETIDE CYCLASE/DEHYDRASE AND LIPID TRANSPORT SUPERFAMILY PROTEIN"/>
    <property type="match status" value="1"/>
</dbReference>
<dbReference type="RefSeq" id="WP_121771297.1">
    <property type="nucleotide sequence ID" value="NZ_RAWM01000112.1"/>
</dbReference>
<gene>
    <name evidence="1" type="ORF">D7X96_29725</name>
</gene>